<evidence type="ECO:0000313" key="1">
    <source>
        <dbReference type="EMBL" id="WAX24522.1"/>
    </source>
</evidence>
<dbReference type="RefSeq" id="YP_010845029.1">
    <property type="nucleotide sequence ID" value="NC_079184.1"/>
</dbReference>
<accession>A0AAE9VNM8</accession>
<dbReference type="Proteomes" id="UP001211619">
    <property type="component" value="Segment"/>
</dbReference>
<organism evidence="1 2">
    <name type="scientific">Escherichia phage vB_EcoM_DE15</name>
    <dbReference type="NCBI Taxonomy" id="3003366"/>
    <lineage>
        <taxon>Viruses</taxon>
        <taxon>Duplodnaviria</taxon>
        <taxon>Heunggongvirae</taxon>
        <taxon>Uroviricota</taxon>
        <taxon>Caudoviricetes</taxon>
        <taxon>Chaseviridae</taxon>
        <taxon>Cleopatravirinae</taxon>
        <taxon>Carltongylesvirus</taxon>
        <taxon>Carltongylesvirus DE15</taxon>
    </lineage>
</organism>
<sequence>MKSKILKSAMYNLHFGLSYPTVKRQEKRFSRLPARTVAKEVKKASEILKFVMWKRVVLTPETK</sequence>
<name>A0AAE9VNM8_9CAUD</name>
<dbReference type="EMBL" id="OP595144">
    <property type="protein sequence ID" value="WAX24522.1"/>
    <property type="molecule type" value="Genomic_DNA"/>
</dbReference>
<keyword evidence="2" id="KW-1185">Reference proteome</keyword>
<protein>
    <submittedName>
        <fullName evidence="1">Uncharacterized protein</fullName>
    </submittedName>
</protein>
<evidence type="ECO:0000313" key="2">
    <source>
        <dbReference type="Proteomes" id="UP001211619"/>
    </source>
</evidence>
<proteinExistence type="predicted"/>
<dbReference type="GeneID" id="80832178"/>
<reference evidence="1 2" key="1">
    <citation type="submission" date="2022-10" db="EMBL/GenBank/DDBJ databases">
        <title>Complete genome sequence analysis of a novel Escherichia coli phage vB_EcoM_DE15.</title>
        <authorList>
            <person name="Cui J."/>
        </authorList>
    </citation>
    <scope>NUCLEOTIDE SEQUENCE [LARGE SCALE GENOMIC DNA]</scope>
</reference>
<dbReference type="KEGG" id="vg:80832178"/>